<keyword evidence="1" id="KW-0175">Coiled coil</keyword>
<evidence type="ECO:0000256" key="1">
    <source>
        <dbReference type="SAM" id="Coils"/>
    </source>
</evidence>
<keyword evidence="4" id="KW-1185">Reference proteome</keyword>
<evidence type="ECO:0000256" key="2">
    <source>
        <dbReference type="SAM" id="MobiDB-lite"/>
    </source>
</evidence>
<accession>A0A8K0GED6</accession>
<feature type="compositionally biased region" description="Polar residues" evidence="2">
    <location>
        <begin position="177"/>
        <end position="192"/>
    </location>
</feature>
<comment type="caution">
    <text evidence="3">The sequence shown here is derived from an EMBL/GenBank/DDBJ whole genome shotgun (WGS) entry which is preliminary data.</text>
</comment>
<dbReference type="EMBL" id="VTPC01003340">
    <property type="protein sequence ID" value="KAF2898707.1"/>
    <property type="molecule type" value="Genomic_DNA"/>
</dbReference>
<evidence type="ECO:0000313" key="4">
    <source>
        <dbReference type="Proteomes" id="UP000801492"/>
    </source>
</evidence>
<reference evidence="3" key="1">
    <citation type="submission" date="2019-08" db="EMBL/GenBank/DDBJ databases">
        <title>The genome of the North American firefly Photinus pyralis.</title>
        <authorList>
            <consortium name="Photinus pyralis genome working group"/>
            <person name="Fallon T.R."/>
            <person name="Sander Lower S.E."/>
            <person name="Weng J.-K."/>
        </authorList>
    </citation>
    <scope>NUCLEOTIDE SEQUENCE</scope>
    <source>
        <strain evidence="3">TRF0915ILg1</strain>
        <tissue evidence="3">Whole body</tissue>
    </source>
</reference>
<feature type="region of interest" description="Disordered" evidence="2">
    <location>
        <begin position="167"/>
        <end position="207"/>
    </location>
</feature>
<dbReference type="Proteomes" id="UP000801492">
    <property type="component" value="Unassembled WGS sequence"/>
</dbReference>
<organism evidence="3 4">
    <name type="scientific">Ignelater luminosus</name>
    <name type="common">Cucubano</name>
    <name type="synonym">Pyrophorus luminosus</name>
    <dbReference type="NCBI Taxonomy" id="2038154"/>
    <lineage>
        <taxon>Eukaryota</taxon>
        <taxon>Metazoa</taxon>
        <taxon>Ecdysozoa</taxon>
        <taxon>Arthropoda</taxon>
        <taxon>Hexapoda</taxon>
        <taxon>Insecta</taxon>
        <taxon>Pterygota</taxon>
        <taxon>Neoptera</taxon>
        <taxon>Endopterygota</taxon>
        <taxon>Coleoptera</taxon>
        <taxon>Polyphaga</taxon>
        <taxon>Elateriformia</taxon>
        <taxon>Elateroidea</taxon>
        <taxon>Elateridae</taxon>
        <taxon>Agrypninae</taxon>
        <taxon>Pyrophorini</taxon>
        <taxon>Ignelater</taxon>
    </lineage>
</organism>
<evidence type="ECO:0000313" key="3">
    <source>
        <dbReference type="EMBL" id="KAF2898707.1"/>
    </source>
</evidence>
<gene>
    <name evidence="3" type="ORF">ILUMI_07468</name>
</gene>
<dbReference type="AlphaFoldDB" id="A0A8K0GED6"/>
<protein>
    <submittedName>
        <fullName evidence="3">Uncharacterized protein</fullName>
    </submittedName>
</protein>
<feature type="coiled-coil region" evidence="1">
    <location>
        <begin position="444"/>
        <end position="494"/>
    </location>
</feature>
<dbReference type="OrthoDB" id="6674981at2759"/>
<name>A0A8K0GED6_IGNLU</name>
<sequence>MSVVTEGAEKKRRDVAAKVGGKVVEVQKRPHPFVHREASEERLRGISEVLINTILTLCKVKWLRTQVEDADTIRSQRDYYKAQVDDLQAIRVAYAQLVEHCPARGDEMDAWQQMDKISDLERLREDMLLKIGDLKDVVTDQELQIRHLVIIIDKLGRYKETTVDVNHGKNSKVNKHSGYTTPDSKSEYSQTETDLKKSTKSGPSEPIGVYKDKSTICNWGSTQDYVDNIKNHSSHSQRFIESPYSDFITRQEDEFGRANSISFPKSLPNSLMSTTSVEIQSINEDGKSESLKAVLESSSSIEGTIQVNNSSALSLRLTCGAPSNNNNNSSSSNNNKQCKTEMTSNGALMPIISEELENEHKDALRYSSNVDEFELMKDASKETIVVTLPSVHRQLGSLLSVKCLEYTEEILDKNEDDDDVGMIISRGSIPSANISDEGVYRGNNVDVEDEKENTYGNCEDAERKQSDNESVRVSENVKIKMDNLTGRLRQLTSDLDGTLSRPGGRESLLNTVKLMYNNIFNVNDKN</sequence>
<proteinExistence type="predicted"/>